<feature type="signal peptide" evidence="2">
    <location>
        <begin position="1"/>
        <end position="29"/>
    </location>
</feature>
<feature type="domain" description="Sialate O-acetylesterase" evidence="3">
    <location>
        <begin position="34"/>
        <end position="259"/>
    </location>
</feature>
<dbReference type="InterPro" id="IPR036514">
    <property type="entry name" value="SGNH_hydro_sf"/>
</dbReference>
<dbReference type="EMBL" id="QPKB01000002">
    <property type="protein sequence ID" value="RWR77602.1"/>
    <property type="molecule type" value="Genomic_DNA"/>
</dbReference>
<dbReference type="Proteomes" id="UP000283530">
    <property type="component" value="Unassembled WGS sequence"/>
</dbReference>
<protein>
    <submittedName>
        <fullName evidence="4">Putative carbohydrate esterase</fullName>
    </submittedName>
</protein>
<keyword evidence="1" id="KW-0378">Hydrolase</keyword>
<dbReference type="PANTHER" id="PTHR31988">
    <property type="entry name" value="ESTERASE, PUTATIVE (DUF303)-RELATED"/>
    <property type="match status" value="1"/>
</dbReference>
<evidence type="ECO:0000256" key="2">
    <source>
        <dbReference type="SAM" id="SignalP"/>
    </source>
</evidence>
<gene>
    <name evidence="4" type="ORF">CKAN_00609700</name>
</gene>
<dbReference type="OrthoDB" id="42638at2759"/>
<dbReference type="InterPro" id="IPR052940">
    <property type="entry name" value="Carb_Esterase_6"/>
</dbReference>
<keyword evidence="2" id="KW-0732">Signal</keyword>
<name>A0A3S3MJK7_9MAGN</name>
<dbReference type="PANTHER" id="PTHR31988:SF15">
    <property type="entry name" value="ESTERASE, PUTATIVE (DUF303)-RELATED"/>
    <property type="match status" value="1"/>
</dbReference>
<evidence type="ECO:0000313" key="4">
    <source>
        <dbReference type="EMBL" id="RWR77602.1"/>
    </source>
</evidence>
<sequence>MLPIRNQDMFLFFLHVTFVFLLLTSHVSSTPTEKHIFILAGQSNMAGRGGVRGSIWDGYVPPECHPNPLILRLNQKLQWEQAHEPLHADIDVKKTCGVGPGMAFANEVQAHVGLVGLVPCAVGGTKITEWERGAGLYMKMVNRAKASMKEGGVIKGVLWYQGESDTVQKADADSYKINMERLVRDLRLDLQIPTLPIIQVALASGEGPYIEKVREAQKGITLPNVIWVDAKGLPLNPDRLHLTTQAQVQLGKMLADAYLGHFSHGCN</sequence>
<dbReference type="GO" id="GO:0016787">
    <property type="term" value="F:hydrolase activity"/>
    <property type="evidence" value="ECO:0007669"/>
    <property type="project" value="UniProtKB-KW"/>
</dbReference>
<dbReference type="InterPro" id="IPR005181">
    <property type="entry name" value="SASA"/>
</dbReference>
<organism evidence="4 5">
    <name type="scientific">Cinnamomum micranthum f. kanehirae</name>
    <dbReference type="NCBI Taxonomy" id="337451"/>
    <lineage>
        <taxon>Eukaryota</taxon>
        <taxon>Viridiplantae</taxon>
        <taxon>Streptophyta</taxon>
        <taxon>Embryophyta</taxon>
        <taxon>Tracheophyta</taxon>
        <taxon>Spermatophyta</taxon>
        <taxon>Magnoliopsida</taxon>
        <taxon>Magnoliidae</taxon>
        <taxon>Laurales</taxon>
        <taxon>Lauraceae</taxon>
        <taxon>Cinnamomum</taxon>
    </lineage>
</organism>
<dbReference type="Gene3D" id="3.40.50.1110">
    <property type="entry name" value="SGNH hydrolase"/>
    <property type="match status" value="1"/>
</dbReference>
<evidence type="ECO:0000313" key="5">
    <source>
        <dbReference type="Proteomes" id="UP000283530"/>
    </source>
</evidence>
<evidence type="ECO:0000256" key="1">
    <source>
        <dbReference type="ARBA" id="ARBA00022801"/>
    </source>
</evidence>
<dbReference type="SUPFAM" id="SSF52266">
    <property type="entry name" value="SGNH hydrolase"/>
    <property type="match status" value="1"/>
</dbReference>
<comment type="caution">
    <text evidence="4">The sequence shown here is derived from an EMBL/GenBank/DDBJ whole genome shotgun (WGS) entry which is preliminary data.</text>
</comment>
<evidence type="ECO:0000259" key="3">
    <source>
        <dbReference type="Pfam" id="PF03629"/>
    </source>
</evidence>
<keyword evidence="5" id="KW-1185">Reference proteome</keyword>
<dbReference type="Pfam" id="PF03629">
    <property type="entry name" value="SASA"/>
    <property type="match status" value="1"/>
</dbReference>
<dbReference type="AlphaFoldDB" id="A0A3S3MJK7"/>
<accession>A0A3S3MJK7</accession>
<proteinExistence type="predicted"/>
<reference evidence="4 5" key="1">
    <citation type="journal article" date="2019" name="Nat. Plants">
        <title>Stout camphor tree genome fills gaps in understanding of flowering plant genome evolution.</title>
        <authorList>
            <person name="Chaw S.M."/>
            <person name="Liu Y.C."/>
            <person name="Wu Y.W."/>
            <person name="Wang H.Y."/>
            <person name="Lin C.I."/>
            <person name="Wu C.S."/>
            <person name="Ke H.M."/>
            <person name="Chang L.Y."/>
            <person name="Hsu C.Y."/>
            <person name="Yang H.T."/>
            <person name="Sudianto E."/>
            <person name="Hsu M.H."/>
            <person name="Wu K.P."/>
            <person name="Wang L.N."/>
            <person name="Leebens-Mack J.H."/>
            <person name="Tsai I.J."/>
        </authorList>
    </citation>
    <scope>NUCLEOTIDE SEQUENCE [LARGE SCALE GENOMIC DNA]</scope>
    <source>
        <strain evidence="5">cv. Chaw 1501</strain>
        <tissue evidence="4">Young leaves</tissue>
    </source>
</reference>
<feature type="chain" id="PRO_5018594428" evidence="2">
    <location>
        <begin position="30"/>
        <end position="267"/>
    </location>
</feature>